<dbReference type="PANTHER" id="PTHR45947:SF3">
    <property type="entry name" value="SULFOQUINOVOSYL TRANSFERASE SQD2"/>
    <property type="match status" value="1"/>
</dbReference>
<dbReference type="InterPro" id="IPR050194">
    <property type="entry name" value="Glycosyltransferase_grp1"/>
</dbReference>
<evidence type="ECO:0000313" key="3">
    <source>
        <dbReference type="EMBL" id="ALI36775.1"/>
    </source>
</evidence>
<dbReference type="Gene3D" id="3.40.50.2000">
    <property type="entry name" value="Glycogen Phosphorylase B"/>
    <property type="match status" value="2"/>
</dbReference>
<keyword evidence="4" id="KW-1185">Reference proteome</keyword>
<feature type="domain" description="Glycosyl transferase family 1" evidence="1">
    <location>
        <begin position="207"/>
        <end position="355"/>
    </location>
</feature>
<name>A0A654LZZ8_9ARCH</name>
<sequence length="396" mass="45484">MFILKILQVTPFFPPDIGGISDHVYAISKNLQLDGHDVTIIAPHKITERNNANDINKLIKIPSLYLLPWPYSTLKNFSFPVDLGMRIDKIIKNGNFDLVHTHGQHYPTSWLAIRSSKKYGVPCILTIHTNFALNPKRLGGKTKIEEYFNKLVFARILGKTTGIIGLTANNISYAKLYAKGDKYYYQISNGINNQLYYENSNKRVPFREAHGLSNNTPIILFCGRFEDVKGILEFAEASRQLASNFQMIKVIMIGNGSLKEQIVSIIRDEPNIILINWQSHEELIKYYIMSDIFVIPSKFEGLPIVLLEAMAASMHIVYTPVGSMPEVLEKYPMKSMIKSCTADEIYRTIEGLLNNFEVISTNEKKVMNYMERFDWRNITRQVEFAYRQTINQDHLQ</sequence>
<proteinExistence type="predicted"/>
<gene>
    <name evidence="3" type="primary">tuaC</name>
    <name evidence="3" type="ORF">NMY3_02584</name>
</gene>
<dbReference type="AlphaFoldDB" id="A0A654LZZ8"/>
<evidence type="ECO:0000259" key="2">
    <source>
        <dbReference type="Pfam" id="PF13439"/>
    </source>
</evidence>
<dbReference type="Proteomes" id="UP000058925">
    <property type="component" value="Chromosome"/>
</dbReference>
<protein>
    <submittedName>
        <fullName evidence="3">Teichuronic acid biosynthesis glycosyltransferase TuaC</fullName>
        <ecNumber evidence="3">2.4.-.-</ecNumber>
    </submittedName>
</protein>
<feature type="domain" description="Glycosyltransferase subfamily 4-like N-terminal" evidence="2">
    <location>
        <begin position="17"/>
        <end position="166"/>
    </location>
</feature>
<dbReference type="GO" id="GO:0016757">
    <property type="term" value="F:glycosyltransferase activity"/>
    <property type="evidence" value="ECO:0007669"/>
    <property type="project" value="UniProtKB-KW"/>
</dbReference>
<dbReference type="KEGG" id="taa:NMY3_02584"/>
<evidence type="ECO:0000313" key="4">
    <source>
        <dbReference type="Proteomes" id="UP000058925"/>
    </source>
</evidence>
<dbReference type="InterPro" id="IPR001296">
    <property type="entry name" value="Glyco_trans_1"/>
</dbReference>
<dbReference type="PANTHER" id="PTHR45947">
    <property type="entry name" value="SULFOQUINOVOSYL TRANSFERASE SQD2"/>
    <property type="match status" value="1"/>
</dbReference>
<dbReference type="Pfam" id="PF00534">
    <property type="entry name" value="Glycos_transf_1"/>
    <property type="match status" value="1"/>
</dbReference>
<dbReference type="SUPFAM" id="SSF53756">
    <property type="entry name" value="UDP-Glycosyltransferase/glycogen phosphorylase"/>
    <property type="match status" value="1"/>
</dbReference>
<dbReference type="CDD" id="cd03801">
    <property type="entry name" value="GT4_PimA-like"/>
    <property type="match status" value="1"/>
</dbReference>
<reference evidence="4" key="1">
    <citation type="submission" date="2015-10" db="EMBL/GenBank/DDBJ databases">
        <title>Niche specialization of a soil ammonia-oxidizing archaeon, Candidatus Nitrosocosmicus oleophilus.</title>
        <authorList>
            <person name="Jung M.-Y."/>
            <person name="Rhee S.-K."/>
        </authorList>
    </citation>
    <scope>NUCLEOTIDE SEQUENCE [LARGE SCALE GENOMIC DNA]</scope>
    <source>
        <strain evidence="4">MY3</strain>
    </source>
</reference>
<dbReference type="Pfam" id="PF13439">
    <property type="entry name" value="Glyco_transf_4"/>
    <property type="match status" value="1"/>
</dbReference>
<accession>A0A654LZZ8</accession>
<dbReference type="InterPro" id="IPR028098">
    <property type="entry name" value="Glyco_trans_4-like_N"/>
</dbReference>
<organism evidence="3 4">
    <name type="scientific">Candidatus Nitrosocosmicus oleophilus</name>
    <dbReference type="NCBI Taxonomy" id="1353260"/>
    <lineage>
        <taxon>Archaea</taxon>
        <taxon>Nitrososphaerota</taxon>
        <taxon>Nitrososphaeria</taxon>
        <taxon>Nitrososphaerales</taxon>
        <taxon>Nitrososphaeraceae</taxon>
        <taxon>Candidatus Nitrosocosmicus</taxon>
    </lineage>
</organism>
<dbReference type="EMBL" id="CP012850">
    <property type="protein sequence ID" value="ALI36775.1"/>
    <property type="molecule type" value="Genomic_DNA"/>
</dbReference>
<evidence type="ECO:0000259" key="1">
    <source>
        <dbReference type="Pfam" id="PF00534"/>
    </source>
</evidence>
<keyword evidence="3" id="KW-0328">Glycosyltransferase</keyword>
<dbReference type="EC" id="2.4.-.-" evidence="3"/>
<keyword evidence="3" id="KW-0808">Transferase</keyword>